<dbReference type="AlphaFoldDB" id="A0A8J3EZP2"/>
<feature type="region of interest" description="Disordered" evidence="1">
    <location>
        <begin position="232"/>
        <end position="255"/>
    </location>
</feature>
<dbReference type="RefSeq" id="WP_188355786.1">
    <property type="nucleotide sequence ID" value="NZ_BMDH01000006.1"/>
</dbReference>
<name>A0A8J3EZP2_9BIFI</name>
<reference evidence="4" key="2">
    <citation type="submission" date="2020-09" db="EMBL/GenBank/DDBJ databases">
        <authorList>
            <person name="Sun Q."/>
            <person name="Sedlacek I."/>
        </authorList>
    </citation>
    <scope>NUCLEOTIDE SEQUENCE</scope>
    <source>
        <strain evidence="4">CCM 8606</strain>
    </source>
</reference>
<comment type="caution">
    <text evidence="4">The sequence shown here is derived from an EMBL/GenBank/DDBJ whole genome shotgun (WGS) entry which is preliminary data.</text>
</comment>
<feature type="signal peptide" evidence="3">
    <location>
        <begin position="1"/>
        <end position="27"/>
    </location>
</feature>
<evidence type="ECO:0000313" key="5">
    <source>
        <dbReference type="Proteomes" id="UP000619536"/>
    </source>
</evidence>
<feature type="transmembrane region" description="Helical" evidence="2">
    <location>
        <begin position="666"/>
        <end position="686"/>
    </location>
</feature>
<protein>
    <recommendedName>
        <fullName evidence="6">Cell surface protein</fullName>
    </recommendedName>
</protein>
<dbReference type="EMBL" id="BMDH01000006">
    <property type="protein sequence ID" value="GGI15502.1"/>
    <property type="molecule type" value="Genomic_DNA"/>
</dbReference>
<evidence type="ECO:0000313" key="4">
    <source>
        <dbReference type="EMBL" id="GGI15502.1"/>
    </source>
</evidence>
<reference evidence="4" key="1">
    <citation type="journal article" date="2014" name="Int. J. Syst. Evol. Microbiol.">
        <title>Complete genome sequence of Corynebacterium casei LMG S-19264T (=DSM 44701T), isolated from a smear-ripened cheese.</title>
        <authorList>
            <consortium name="US DOE Joint Genome Institute (JGI-PGF)"/>
            <person name="Walter F."/>
            <person name="Albersmeier A."/>
            <person name="Kalinowski J."/>
            <person name="Ruckert C."/>
        </authorList>
    </citation>
    <scope>NUCLEOTIDE SEQUENCE</scope>
    <source>
        <strain evidence="4">CCM 8606</strain>
    </source>
</reference>
<feature type="compositionally biased region" description="Polar residues" evidence="1">
    <location>
        <begin position="42"/>
        <end position="53"/>
    </location>
</feature>
<keyword evidence="2" id="KW-0472">Membrane</keyword>
<evidence type="ECO:0000256" key="3">
    <source>
        <dbReference type="SAM" id="SignalP"/>
    </source>
</evidence>
<keyword evidence="2" id="KW-0812">Transmembrane</keyword>
<feature type="chain" id="PRO_5035295565" description="Cell surface protein" evidence="3">
    <location>
        <begin position="28"/>
        <end position="710"/>
    </location>
</feature>
<feature type="region of interest" description="Disordered" evidence="1">
    <location>
        <begin position="689"/>
        <end position="710"/>
    </location>
</feature>
<feature type="compositionally biased region" description="Polar residues" evidence="1">
    <location>
        <begin position="472"/>
        <end position="486"/>
    </location>
</feature>
<keyword evidence="5" id="KW-1185">Reference proteome</keyword>
<sequence length="710" mass="75375">MKPNKYAALSMIIPTVAVSLIAPSAFANDNEDNATAPGSEAVDTNTSDTSTQPSIPLHAVSATIDGQDVNVTTKDNTVVADGSIDVKVTKDSVLKLTYSDGSTRTVPVTSYRTVRQNFLGVDDYKQVGAFTADADNTYKDSVNVQTSHAWSEGEETTITSPTGMNFTKDEQGDYSATLPNIALSDKNVPETNEIELSDGTKLPITWGNVETVTNDGATTVVRHGTAKYHTSRIGGTTSWSNSGTHPTGNGTSNDLPVTIPITITASRSQDTSIKTLTLETTTPDGTKTSTPIPGFQPNTHEYTITLPAAAAANAYTLNTTTGVDATQTAPTTSLTPNGGRDTTITINNTTYTIHINFQPADIQPDSPAKLEGIYINTSGQATKGILISNWNPNRLEYAINLGANDPSPFILPISREGVTIKAGKVTQTSQSATQEWQVTDTTTGTSRTYKVTVTRPVETKVTKFKPNKPIAQDQTTPADSDTDTTLDSHGYVDKNGKYHTINGNTYQIPEGGVFSYQTKTGQTATVTSTRQGMTVTYKVTVLPKQTSALPASYTFTTTYITEATHKAQLTGITVDGNKVNEFNTDKHEYTVTVNNPDEWTIVPQYDKTTGMSVTTNKQGADATITVTSGDGLVKTVYKVHAQRALFGGQGSSGVSLAETGSNVRTLTIAAVSAMLLAAAAAVAAVVTSKHSKRGKHETTVTENGSAENNQ</sequence>
<organism evidence="4 5">
    <name type="scientific">Galliscardovia ingluviei</name>
    <dbReference type="NCBI Taxonomy" id="1769422"/>
    <lineage>
        <taxon>Bacteria</taxon>
        <taxon>Bacillati</taxon>
        <taxon>Actinomycetota</taxon>
        <taxon>Actinomycetes</taxon>
        <taxon>Bifidobacteriales</taxon>
        <taxon>Bifidobacteriaceae</taxon>
        <taxon>Galliscardovia</taxon>
    </lineage>
</organism>
<evidence type="ECO:0000256" key="2">
    <source>
        <dbReference type="SAM" id="Phobius"/>
    </source>
</evidence>
<feature type="region of interest" description="Disordered" evidence="1">
    <location>
        <begin position="467"/>
        <end position="486"/>
    </location>
</feature>
<feature type="region of interest" description="Disordered" evidence="1">
    <location>
        <begin position="31"/>
        <end position="53"/>
    </location>
</feature>
<feature type="compositionally biased region" description="Polar residues" evidence="1">
    <location>
        <begin position="700"/>
        <end position="710"/>
    </location>
</feature>
<keyword evidence="2" id="KW-1133">Transmembrane helix</keyword>
<keyword evidence="3" id="KW-0732">Signal</keyword>
<proteinExistence type="predicted"/>
<gene>
    <name evidence="4" type="ORF">GCM10007377_16220</name>
</gene>
<feature type="compositionally biased region" description="Polar residues" evidence="1">
    <location>
        <begin position="233"/>
        <end position="255"/>
    </location>
</feature>
<evidence type="ECO:0008006" key="6">
    <source>
        <dbReference type="Google" id="ProtNLM"/>
    </source>
</evidence>
<accession>A0A8J3EZP2</accession>
<evidence type="ECO:0000256" key="1">
    <source>
        <dbReference type="SAM" id="MobiDB-lite"/>
    </source>
</evidence>
<dbReference type="Proteomes" id="UP000619536">
    <property type="component" value="Unassembled WGS sequence"/>
</dbReference>